<dbReference type="RefSeq" id="WP_070993199.1">
    <property type="nucleotide sequence ID" value="NZ_CBCSHD010000004.1"/>
</dbReference>
<comment type="pathway">
    <text evidence="10">Isoprenoid biosynthesis; isopentenyl diphosphate biosynthesis via DXP pathway; isopentenyl diphosphate from 1-deoxy-D-xylulose 5-phosphate: step 3/6.</text>
</comment>
<dbReference type="Pfam" id="PF08544">
    <property type="entry name" value="GHMP_kinases_C"/>
    <property type="match status" value="1"/>
</dbReference>
<evidence type="ECO:0000256" key="4">
    <source>
        <dbReference type="ARBA" id="ARBA00022679"/>
    </source>
</evidence>
<gene>
    <name evidence="10" type="primary">ispE</name>
    <name evidence="13" type="ORF">BIW53_16855</name>
</gene>
<dbReference type="InterPro" id="IPR004424">
    <property type="entry name" value="IspE"/>
</dbReference>
<feature type="active site" evidence="10">
    <location>
        <position position="136"/>
    </location>
</feature>
<dbReference type="Proteomes" id="UP000180253">
    <property type="component" value="Unassembled WGS sequence"/>
</dbReference>
<dbReference type="InterPro" id="IPR013750">
    <property type="entry name" value="GHMP_kinase_C_dom"/>
</dbReference>
<keyword evidence="4 10" id="KW-0808">Transferase</keyword>
<organism evidence="13 14">
    <name type="scientific">Pseudoalteromonas byunsanensis</name>
    <dbReference type="NCBI Taxonomy" id="327939"/>
    <lineage>
        <taxon>Bacteria</taxon>
        <taxon>Pseudomonadati</taxon>
        <taxon>Pseudomonadota</taxon>
        <taxon>Gammaproteobacteria</taxon>
        <taxon>Alteromonadales</taxon>
        <taxon>Pseudoalteromonadaceae</taxon>
        <taxon>Pseudoalteromonas</taxon>
    </lineage>
</organism>
<feature type="domain" description="GHMP kinase N-terminal" evidence="11">
    <location>
        <begin position="66"/>
        <end position="143"/>
    </location>
</feature>
<evidence type="ECO:0000256" key="10">
    <source>
        <dbReference type="HAMAP-Rule" id="MF_00061"/>
    </source>
</evidence>
<dbReference type="Pfam" id="PF00288">
    <property type="entry name" value="GHMP_kinases_N"/>
    <property type="match status" value="1"/>
</dbReference>
<keyword evidence="6 10" id="KW-0418">Kinase</keyword>
<evidence type="ECO:0000256" key="7">
    <source>
        <dbReference type="ARBA" id="ARBA00022840"/>
    </source>
</evidence>
<dbReference type="PANTHER" id="PTHR43527">
    <property type="entry name" value="4-DIPHOSPHOCYTIDYL-2-C-METHYL-D-ERYTHRITOL KINASE, CHLOROPLASTIC"/>
    <property type="match status" value="1"/>
</dbReference>
<sequence>MTSLSLMAPAKLNLFLHINAQRADGYHELETLFTFLDFGDELNFTCTQQDDIEIEGDTGAIALEDNLIYKAAVALRPFRSVETGISIKLSKKLPMGGGVGGGSSDAATTLLAINQLWKCNLSHQKLAEIGLKLGADVPVFVNGKTAFAQGVGEKLTAVNLPQRWFCVVFPNVHVSTGAVFTHPDLPRNTPRLTSGWQLANTNNDCEALVKKLYPEVEKTLGWLLKYGPTRMTGTGACCFVELDCATAAQRVLDSLPSCWQGFVAPSTNISPAHTQLDSWLKMQK</sequence>
<evidence type="ECO:0000256" key="5">
    <source>
        <dbReference type="ARBA" id="ARBA00022741"/>
    </source>
</evidence>
<dbReference type="Gene3D" id="3.30.70.890">
    <property type="entry name" value="GHMP kinase, C-terminal domain"/>
    <property type="match status" value="1"/>
</dbReference>
<evidence type="ECO:0000259" key="11">
    <source>
        <dbReference type="Pfam" id="PF00288"/>
    </source>
</evidence>
<dbReference type="GO" id="GO:0016114">
    <property type="term" value="P:terpenoid biosynthetic process"/>
    <property type="evidence" value="ECO:0007669"/>
    <property type="project" value="UniProtKB-UniRule"/>
</dbReference>
<dbReference type="SUPFAM" id="SSF54211">
    <property type="entry name" value="Ribosomal protein S5 domain 2-like"/>
    <property type="match status" value="1"/>
</dbReference>
<dbReference type="GO" id="GO:0019288">
    <property type="term" value="P:isopentenyl diphosphate biosynthetic process, methylerythritol 4-phosphate pathway"/>
    <property type="evidence" value="ECO:0007669"/>
    <property type="project" value="UniProtKB-UniRule"/>
</dbReference>
<dbReference type="STRING" id="327939.BIW53_16855"/>
<keyword evidence="14" id="KW-1185">Reference proteome</keyword>
<comment type="similarity">
    <text evidence="1 10">Belongs to the GHMP kinase family. IspE subfamily.</text>
</comment>
<evidence type="ECO:0000259" key="12">
    <source>
        <dbReference type="Pfam" id="PF08544"/>
    </source>
</evidence>
<evidence type="ECO:0000313" key="14">
    <source>
        <dbReference type="Proteomes" id="UP000180253"/>
    </source>
</evidence>
<dbReference type="GO" id="GO:0050515">
    <property type="term" value="F:4-(cytidine 5'-diphospho)-2-C-methyl-D-erythritol kinase activity"/>
    <property type="evidence" value="ECO:0007669"/>
    <property type="project" value="UniProtKB-UniRule"/>
</dbReference>
<keyword evidence="8 10" id="KW-0414">Isoprene biosynthesis</keyword>
<evidence type="ECO:0000256" key="8">
    <source>
        <dbReference type="ARBA" id="ARBA00023229"/>
    </source>
</evidence>
<keyword evidence="7 10" id="KW-0067">ATP-binding</keyword>
<dbReference type="NCBIfam" id="TIGR00154">
    <property type="entry name" value="ispE"/>
    <property type="match status" value="1"/>
</dbReference>
<evidence type="ECO:0000256" key="1">
    <source>
        <dbReference type="ARBA" id="ARBA00009684"/>
    </source>
</evidence>
<dbReference type="SUPFAM" id="SSF55060">
    <property type="entry name" value="GHMP Kinase, C-terminal domain"/>
    <property type="match status" value="1"/>
</dbReference>
<dbReference type="UniPathway" id="UPA00056">
    <property type="reaction ID" value="UER00094"/>
</dbReference>
<proteinExistence type="inferred from homology"/>
<evidence type="ECO:0000256" key="3">
    <source>
        <dbReference type="ARBA" id="ARBA00017473"/>
    </source>
</evidence>
<comment type="caution">
    <text evidence="13">The sequence shown here is derived from an EMBL/GenBank/DDBJ whole genome shotgun (WGS) entry which is preliminary data.</text>
</comment>
<comment type="catalytic activity">
    <reaction evidence="10">
        <text>4-CDP-2-C-methyl-D-erythritol + ATP = 4-CDP-2-C-methyl-D-erythritol 2-phosphate + ADP + H(+)</text>
        <dbReference type="Rhea" id="RHEA:18437"/>
        <dbReference type="ChEBI" id="CHEBI:15378"/>
        <dbReference type="ChEBI" id="CHEBI:30616"/>
        <dbReference type="ChEBI" id="CHEBI:57823"/>
        <dbReference type="ChEBI" id="CHEBI:57919"/>
        <dbReference type="ChEBI" id="CHEBI:456216"/>
        <dbReference type="EC" id="2.7.1.148"/>
    </reaction>
</comment>
<dbReference type="GO" id="GO:0005524">
    <property type="term" value="F:ATP binding"/>
    <property type="evidence" value="ECO:0007669"/>
    <property type="project" value="UniProtKB-UniRule"/>
</dbReference>
<dbReference type="NCBIfam" id="NF011202">
    <property type="entry name" value="PRK14608.1"/>
    <property type="match status" value="1"/>
</dbReference>
<keyword evidence="5 10" id="KW-0547">Nucleotide-binding</keyword>
<dbReference type="InterPro" id="IPR006204">
    <property type="entry name" value="GHMP_kinase_N_dom"/>
</dbReference>
<accession>A0A1S1N2K3</accession>
<dbReference type="Gene3D" id="3.30.230.10">
    <property type="match status" value="1"/>
</dbReference>
<dbReference type="InterPro" id="IPR020568">
    <property type="entry name" value="Ribosomal_Su5_D2-typ_SF"/>
</dbReference>
<feature type="domain" description="GHMP kinase C-terminal" evidence="12">
    <location>
        <begin position="201"/>
        <end position="258"/>
    </location>
</feature>
<dbReference type="PIRSF" id="PIRSF010376">
    <property type="entry name" value="IspE"/>
    <property type="match status" value="1"/>
</dbReference>
<dbReference type="AlphaFoldDB" id="A0A1S1N2K3"/>
<evidence type="ECO:0000256" key="9">
    <source>
        <dbReference type="ARBA" id="ARBA00032554"/>
    </source>
</evidence>
<evidence type="ECO:0000313" key="13">
    <source>
        <dbReference type="EMBL" id="OHU93906.1"/>
    </source>
</evidence>
<dbReference type="InterPro" id="IPR036554">
    <property type="entry name" value="GHMP_kinase_C_sf"/>
</dbReference>
<reference evidence="13 14" key="1">
    <citation type="submission" date="2016-10" db="EMBL/GenBank/DDBJ databases">
        <title>Pseudoalteromonas amylolytica sp. nov., isolated from the surface seawater.</title>
        <authorList>
            <person name="Wu Y.-H."/>
            <person name="Cheng H."/>
            <person name="Jin X.-B."/>
            <person name="Wang C.-S."/>
            <person name="Xu X.-W."/>
        </authorList>
    </citation>
    <scope>NUCLEOTIDE SEQUENCE [LARGE SCALE GENOMIC DNA]</scope>
    <source>
        <strain evidence="13 14">JCM 12483</strain>
    </source>
</reference>
<feature type="binding site" evidence="10">
    <location>
        <begin position="94"/>
        <end position="104"/>
    </location>
    <ligand>
        <name>ATP</name>
        <dbReference type="ChEBI" id="CHEBI:30616"/>
    </ligand>
</feature>
<protein>
    <recommendedName>
        <fullName evidence="3 10">4-diphosphocytidyl-2-C-methyl-D-erythritol kinase</fullName>
        <shortName evidence="10">CMK</shortName>
        <ecNumber evidence="2 10">2.7.1.148</ecNumber>
    </recommendedName>
    <alternativeName>
        <fullName evidence="9 10">4-(cytidine-5'-diphospho)-2-C-methyl-D-erythritol kinase</fullName>
    </alternativeName>
</protein>
<dbReference type="InterPro" id="IPR014721">
    <property type="entry name" value="Ribsml_uS5_D2-typ_fold_subgr"/>
</dbReference>
<comment type="function">
    <text evidence="10">Catalyzes the phosphorylation of the position 2 hydroxy group of 4-diphosphocytidyl-2C-methyl-D-erythritol.</text>
</comment>
<dbReference type="HAMAP" id="MF_00061">
    <property type="entry name" value="IspE"/>
    <property type="match status" value="1"/>
</dbReference>
<dbReference type="OrthoDB" id="9809438at2"/>
<dbReference type="PANTHER" id="PTHR43527:SF2">
    <property type="entry name" value="4-DIPHOSPHOCYTIDYL-2-C-METHYL-D-ERYTHRITOL KINASE, CHLOROPLASTIC"/>
    <property type="match status" value="1"/>
</dbReference>
<evidence type="ECO:0000256" key="6">
    <source>
        <dbReference type="ARBA" id="ARBA00022777"/>
    </source>
</evidence>
<name>A0A1S1N2K3_9GAMM</name>
<feature type="active site" evidence="10">
    <location>
        <position position="11"/>
    </location>
</feature>
<dbReference type="EMBL" id="MNAN01000035">
    <property type="protein sequence ID" value="OHU93906.1"/>
    <property type="molecule type" value="Genomic_DNA"/>
</dbReference>
<evidence type="ECO:0000256" key="2">
    <source>
        <dbReference type="ARBA" id="ARBA00012052"/>
    </source>
</evidence>
<dbReference type="EC" id="2.7.1.148" evidence="2 10"/>